<evidence type="ECO:0000256" key="3">
    <source>
        <dbReference type="ARBA" id="ARBA00023085"/>
    </source>
</evidence>
<dbReference type="PANTHER" id="PTHR31321:SF57">
    <property type="entry name" value="PECTINESTERASE 53-RELATED"/>
    <property type="match status" value="1"/>
</dbReference>
<gene>
    <name evidence="7" type="ORF">OU798_22210</name>
</gene>
<dbReference type="PROSITE" id="PS00503">
    <property type="entry name" value="PECTINESTERASE_2"/>
    <property type="match status" value="1"/>
</dbReference>
<keyword evidence="5" id="KW-0732">Signal</keyword>
<dbReference type="GO" id="GO:0045490">
    <property type="term" value="P:pectin catabolic process"/>
    <property type="evidence" value="ECO:0007669"/>
    <property type="project" value="UniProtKB-UniRule"/>
</dbReference>
<protein>
    <recommendedName>
        <fullName evidence="5">Pectinesterase</fullName>
        <ecNumber evidence="5">3.1.1.11</ecNumber>
    </recommendedName>
</protein>
<dbReference type="GO" id="GO:0030599">
    <property type="term" value="F:pectinesterase activity"/>
    <property type="evidence" value="ECO:0007669"/>
    <property type="project" value="UniProtKB-UniRule"/>
</dbReference>
<dbReference type="RefSeq" id="WP_343335404.1">
    <property type="nucleotide sequence ID" value="NZ_JAPOHD010000066.1"/>
</dbReference>
<dbReference type="Proteomes" id="UP001145087">
    <property type="component" value="Unassembled WGS sequence"/>
</dbReference>
<dbReference type="InterPro" id="IPR011050">
    <property type="entry name" value="Pectin_lyase_fold/virulence"/>
</dbReference>
<evidence type="ECO:0000256" key="5">
    <source>
        <dbReference type="RuleBase" id="RU000589"/>
    </source>
</evidence>
<reference evidence="7" key="1">
    <citation type="submission" date="2022-11" db="EMBL/GenBank/DDBJ databases">
        <title>Marilongibacter aestuarii gen. nov., sp. nov., isolated from tidal flat sediment.</title>
        <authorList>
            <person name="Jiayan W."/>
        </authorList>
    </citation>
    <scope>NUCLEOTIDE SEQUENCE</scope>
    <source>
        <strain evidence="7">Z1-6</strain>
    </source>
</reference>
<dbReference type="EC" id="3.1.1.11" evidence="5"/>
<dbReference type="InterPro" id="IPR012334">
    <property type="entry name" value="Pectin_lyas_fold"/>
</dbReference>
<sequence length="322" mass="36098">MSKLGLYILFVFSAVMAEAQTDVMYNIIVAQDGSGDFTSIQKAIDATKAFPPKPITIFIKNGIYKEKVCIPSWNNTLSIIGEDVDKTIISWDDYFDKINRGRNSTFFTYTLKIDADDVKLENLTVENTAGLVGQAVAIHVEGNRCSFNNCKFLGNQDTAYLTGENSKQLFTNCTISGTTDFIFGSATVVFDSCTIISKSDSYITAASTPKTKDYGFVFINCKLIAEENVSRVYLGRPWRPYAKTVFLNCVQGKHIHPEGWKEWSNKEDKSTTYYAEYKNSGSGASTNERIIWSHQLSDSEAKKYTKKNIFGNWIINKKEGAK</sequence>
<comment type="similarity">
    <text evidence="1">Belongs to the pectinesterase family.</text>
</comment>
<evidence type="ECO:0000313" key="7">
    <source>
        <dbReference type="EMBL" id="MCY1723079.1"/>
    </source>
</evidence>
<dbReference type="EMBL" id="JAPOHD010000066">
    <property type="protein sequence ID" value="MCY1723079.1"/>
    <property type="molecule type" value="Genomic_DNA"/>
</dbReference>
<proteinExistence type="inferred from homology"/>
<keyword evidence="8" id="KW-1185">Reference proteome</keyword>
<evidence type="ECO:0000256" key="4">
    <source>
        <dbReference type="PROSITE-ProRule" id="PRU10040"/>
    </source>
</evidence>
<evidence type="ECO:0000313" key="8">
    <source>
        <dbReference type="Proteomes" id="UP001145087"/>
    </source>
</evidence>
<dbReference type="AlphaFoldDB" id="A0A9X3F9L6"/>
<comment type="pathway">
    <text evidence="5">Glycan metabolism; pectin degradation; 2-dehydro-3-deoxy-D-gluconate from pectin: step 1/5.</text>
</comment>
<dbReference type="InterPro" id="IPR000070">
    <property type="entry name" value="Pectinesterase_cat"/>
</dbReference>
<dbReference type="PANTHER" id="PTHR31321">
    <property type="entry name" value="ACYL-COA THIOESTER HYDROLASE YBHC-RELATED"/>
    <property type="match status" value="1"/>
</dbReference>
<evidence type="ECO:0000259" key="6">
    <source>
        <dbReference type="Pfam" id="PF01095"/>
    </source>
</evidence>
<dbReference type="PROSITE" id="PS00800">
    <property type="entry name" value="PECTINESTERASE_1"/>
    <property type="match status" value="1"/>
</dbReference>
<feature type="chain" id="PRO_5041020588" description="Pectinesterase" evidence="5">
    <location>
        <begin position="20"/>
        <end position="322"/>
    </location>
</feature>
<comment type="catalytic activity">
    <reaction evidence="5">
        <text>[(1-&gt;4)-alpha-D-galacturonosyl methyl ester](n) + n H2O = [(1-&gt;4)-alpha-D-galacturonosyl](n) + n methanol + n H(+)</text>
        <dbReference type="Rhea" id="RHEA:22380"/>
        <dbReference type="Rhea" id="RHEA-COMP:14570"/>
        <dbReference type="Rhea" id="RHEA-COMP:14573"/>
        <dbReference type="ChEBI" id="CHEBI:15377"/>
        <dbReference type="ChEBI" id="CHEBI:15378"/>
        <dbReference type="ChEBI" id="CHEBI:17790"/>
        <dbReference type="ChEBI" id="CHEBI:140522"/>
        <dbReference type="ChEBI" id="CHEBI:140523"/>
        <dbReference type="EC" id="3.1.1.11"/>
    </reaction>
</comment>
<keyword evidence="2 5" id="KW-0378">Hydrolase</keyword>
<keyword evidence="3 5" id="KW-0063">Aspartyl esterase</keyword>
<comment type="caution">
    <text evidence="7">The sequence shown here is derived from an EMBL/GenBank/DDBJ whole genome shotgun (WGS) entry which is preliminary data.</text>
</comment>
<dbReference type="GO" id="GO:0009279">
    <property type="term" value="C:cell outer membrane"/>
    <property type="evidence" value="ECO:0007669"/>
    <property type="project" value="TreeGrafter"/>
</dbReference>
<dbReference type="InterPro" id="IPR018040">
    <property type="entry name" value="Pectinesterase_Tyr_AS"/>
</dbReference>
<feature type="active site" evidence="4">
    <location>
        <position position="180"/>
    </location>
</feature>
<dbReference type="Pfam" id="PF01095">
    <property type="entry name" value="Pectinesterase"/>
    <property type="match status" value="1"/>
</dbReference>
<organism evidence="7 8">
    <name type="scientific">Draconibacterium aestuarii</name>
    <dbReference type="NCBI Taxonomy" id="2998507"/>
    <lineage>
        <taxon>Bacteria</taxon>
        <taxon>Pseudomonadati</taxon>
        <taxon>Bacteroidota</taxon>
        <taxon>Bacteroidia</taxon>
        <taxon>Marinilabiliales</taxon>
        <taxon>Prolixibacteraceae</taxon>
        <taxon>Draconibacterium</taxon>
    </lineage>
</organism>
<feature type="domain" description="Pectinesterase catalytic" evidence="6">
    <location>
        <begin position="26"/>
        <end position="309"/>
    </location>
</feature>
<dbReference type="InterPro" id="IPR033131">
    <property type="entry name" value="Pectinesterase_Asp_AS"/>
</dbReference>
<accession>A0A9X3F9L6</accession>
<dbReference type="SUPFAM" id="SSF51126">
    <property type="entry name" value="Pectin lyase-like"/>
    <property type="match status" value="1"/>
</dbReference>
<dbReference type="GO" id="GO:0042545">
    <property type="term" value="P:cell wall modification"/>
    <property type="evidence" value="ECO:0007669"/>
    <property type="project" value="UniProtKB-UniRule"/>
</dbReference>
<feature type="signal peptide" evidence="5">
    <location>
        <begin position="1"/>
        <end position="19"/>
    </location>
</feature>
<name>A0A9X3F9L6_9BACT</name>
<evidence type="ECO:0000256" key="1">
    <source>
        <dbReference type="ARBA" id="ARBA00008891"/>
    </source>
</evidence>
<evidence type="ECO:0000256" key="2">
    <source>
        <dbReference type="ARBA" id="ARBA00022801"/>
    </source>
</evidence>
<dbReference type="Gene3D" id="2.160.20.10">
    <property type="entry name" value="Single-stranded right-handed beta-helix, Pectin lyase-like"/>
    <property type="match status" value="1"/>
</dbReference>